<evidence type="ECO:0000313" key="4">
    <source>
        <dbReference type="EMBL" id="USS92172.1"/>
    </source>
</evidence>
<evidence type="ECO:0000259" key="3">
    <source>
        <dbReference type="Pfam" id="PF02517"/>
    </source>
</evidence>
<dbReference type="Proteomes" id="UP001056093">
    <property type="component" value="Chromosome"/>
</dbReference>
<name>A0ABY5C0P9_9LACO</name>
<evidence type="ECO:0000313" key="5">
    <source>
        <dbReference type="Proteomes" id="UP001056093"/>
    </source>
</evidence>
<sequence length="140" mass="16484">MFKISELVVVIFLNRLITKQVFYMNRSFTLWDYAFWLLIIAMDLPFLKTPNLSHSSLQYVLVQTVLSFLGGLAYSALYVQTGSIWYAMALHFATDYMRTANDMSQIQDGRFEFIALLTLNYLKIGLILYVFWPRKKSRPW</sequence>
<feature type="transmembrane region" description="Helical" evidence="2">
    <location>
        <begin position="28"/>
        <end position="47"/>
    </location>
</feature>
<keyword evidence="2" id="KW-1133">Transmembrane helix</keyword>
<protein>
    <submittedName>
        <fullName evidence="4">CPBP family intramembrane metalloprotease</fullName>
    </submittedName>
</protein>
<accession>A0ABY5C0P9</accession>
<dbReference type="Pfam" id="PF02517">
    <property type="entry name" value="Rce1-like"/>
    <property type="match status" value="1"/>
</dbReference>
<feature type="transmembrane region" description="Helical" evidence="2">
    <location>
        <begin position="113"/>
        <end position="132"/>
    </location>
</feature>
<evidence type="ECO:0000256" key="1">
    <source>
        <dbReference type="ARBA" id="ARBA00009067"/>
    </source>
</evidence>
<dbReference type="RefSeq" id="WP_252773973.1">
    <property type="nucleotide sequence ID" value="NZ_CP097122.1"/>
</dbReference>
<evidence type="ECO:0000256" key="2">
    <source>
        <dbReference type="SAM" id="Phobius"/>
    </source>
</evidence>
<gene>
    <name evidence="4" type="ORF">M3M36_00720</name>
</gene>
<organism evidence="4 5">
    <name type="scientific">Fructobacillus americanaquae</name>
    <dbReference type="NCBI Taxonomy" id="2940302"/>
    <lineage>
        <taxon>Bacteria</taxon>
        <taxon>Bacillati</taxon>
        <taxon>Bacillota</taxon>
        <taxon>Bacilli</taxon>
        <taxon>Lactobacillales</taxon>
        <taxon>Lactobacillaceae</taxon>
        <taxon>Fructobacillus</taxon>
    </lineage>
</organism>
<feature type="transmembrane region" description="Helical" evidence="2">
    <location>
        <begin position="59"/>
        <end position="79"/>
    </location>
</feature>
<dbReference type="InterPro" id="IPR003675">
    <property type="entry name" value="Rce1/LyrA-like_dom"/>
</dbReference>
<feature type="domain" description="CAAX prenyl protease 2/Lysostaphin resistance protein A-like" evidence="3">
    <location>
        <begin position="51"/>
        <end position="97"/>
    </location>
</feature>
<keyword evidence="4" id="KW-0645">Protease</keyword>
<keyword evidence="2" id="KW-0812">Transmembrane</keyword>
<keyword evidence="4" id="KW-0482">Metalloprotease</keyword>
<comment type="similarity">
    <text evidence="1">Belongs to the UPF0177 family.</text>
</comment>
<keyword evidence="4" id="KW-0378">Hydrolase</keyword>
<dbReference type="EMBL" id="CP097122">
    <property type="protein sequence ID" value="USS92172.1"/>
    <property type="molecule type" value="Genomic_DNA"/>
</dbReference>
<dbReference type="GO" id="GO:0008237">
    <property type="term" value="F:metallopeptidase activity"/>
    <property type="evidence" value="ECO:0007669"/>
    <property type="project" value="UniProtKB-KW"/>
</dbReference>
<reference evidence="4" key="1">
    <citation type="submission" date="2022-05" db="EMBL/GenBank/DDBJ databases">
        <authorList>
            <person name="Oliphant S.A."/>
            <person name="Watson-Haigh N.S."/>
            <person name="Sumby K.M."/>
            <person name="Gardner J.M."/>
            <person name="Jiranek V."/>
        </authorList>
    </citation>
    <scope>NUCLEOTIDE SEQUENCE</scope>
    <source>
        <strain evidence="4">KI3_B9</strain>
    </source>
</reference>
<proteinExistence type="inferred from homology"/>
<keyword evidence="5" id="KW-1185">Reference proteome</keyword>
<keyword evidence="2" id="KW-0472">Membrane</keyword>